<comment type="caution">
    <text evidence="1">The sequence shown here is derived from an EMBL/GenBank/DDBJ whole genome shotgun (WGS) entry which is preliminary data.</text>
</comment>
<reference evidence="1 2" key="1">
    <citation type="submission" date="2024-11" db="EMBL/GenBank/DDBJ databases">
        <title>Chromosome-level genome assembly of the freshwater bivalve Anodonta woodiana.</title>
        <authorList>
            <person name="Chen X."/>
        </authorList>
    </citation>
    <scope>NUCLEOTIDE SEQUENCE [LARGE SCALE GENOMIC DNA]</scope>
    <source>
        <strain evidence="1">MN2024</strain>
        <tissue evidence="1">Gills</tissue>
    </source>
</reference>
<dbReference type="Proteomes" id="UP001634394">
    <property type="component" value="Unassembled WGS sequence"/>
</dbReference>
<organism evidence="1 2">
    <name type="scientific">Sinanodonta woodiana</name>
    <name type="common">Chinese pond mussel</name>
    <name type="synonym">Anodonta woodiana</name>
    <dbReference type="NCBI Taxonomy" id="1069815"/>
    <lineage>
        <taxon>Eukaryota</taxon>
        <taxon>Metazoa</taxon>
        <taxon>Spiralia</taxon>
        <taxon>Lophotrochozoa</taxon>
        <taxon>Mollusca</taxon>
        <taxon>Bivalvia</taxon>
        <taxon>Autobranchia</taxon>
        <taxon>Heteroconchia</taxon>
        <taxon>Palaeoheterodonta</taxon>
        <taxon>Unionida</taxon>
        <taxon>Unionoidea</taxon>
        <taxon>Unionidae</taxon>
        <taxon>Unioninae</taxon>
        <taxon>Sinanodonta</taxon>
    </lineage>
</organism>
<dbReference type="AlphaFoldDB" id="A0ABD3TIY9"/>
<name>A0ABD3TIY9_SINWO</name>
<evidence type="ECO:0000313" key="1">
    <source>
        <dbReference type="EMBL" id="KAL3836365.1"/>
    </source>
</evidence>
<feature type="non-terminal residue" evidence="1">
    <location>
        <position position="1"/>
    </location>
</feature>
<evidence type="ECO:0000313" key="2">
    <source>
        <dbReference type="Proteomes" id="UP001634394"/>
    </source>
</evidence>
<dbReference type="EMBL" id="JBJQND010000018">
    <property type="protein sequence ID" value="KAL3836365.1"/>
    <property type="molecule type" value="Genomic_DNA"/>
</dbReference>
<proteinExistence type="predicted"/>
<sequence length="53" mass="6260">RRKQSNSNVSMNNTGLYETHNVVYSQENYDQLIRVTPGRDNTIEERVYNNDEP</sequence>
<accession>A0ABD3TIY9</accession>
<protein>
    <submittedName>
        <fullName evidence="1">Uncharacterized protein</fullName>
    </submittedName>
</protein>
<keyword evidence="2" id="KW-1185">Reference proteome</keyword>
<gene>
    <name evidence="1" type="ORF">ACJMK2_021798</name>
</gene>